<sequence>MVCATDIKKYNLTIQEDRVYLFLDGLDDLIDNVCADVLQMQPFPTIEQAYARVRREELRHAVMLSNPDSTHVAAMILKGVQTDSRLIPTLQLSKPGNSFDDGRNRNAQ</sequence>
<gene>
    <name evidence="1" type="ORF">CFOL_v3_17533</name>
</gene>
<evidence type="ECO:0000313" key="1">
    <source>
        <dbReference type="EMBL" id="GAV74051.1"/>
    </source>
</evidence>
<proteinExistence type="predicted"/>
<evidence type="ECO:0000313" key="2">
    <source>
        <dbReference type="Proteomes" id="UP000187406"/>
    </source>
</evidence>
<keyword evidence="2" id="KW-1185">Reference proteome</keyword>
<comment type="caution">
    <text evidence="1">The sequence shown here is derived from an EMBL/GenBank/DDBJ whole genome shotgun (WGS) entry which is preliminary data.</text>
</comment>
<name>A0A1Q3C1M1_CEPFO</name>
<organism evidence="1 2">
    <name type="scientific">Cephalotus follicularis</name>
    <name type="common">Albany pitcher plant</name>
    <dbReference type="NCBI Taxonomy" id="3775"/>
    <lineage>
        <taxon>Eukaryota</taxon>
        <taxon>Viridiplantae</taxon>
        <taxon>Streptophyta</taxon>
        <taxon>Embryophyta</taxon>
        <taxon>Tracheophyta</taxon>
        <taxon>Spermatophyta</taxon>
        <taxon>Magnoliopsida</taxon>
        <taxon>eudicotyledons</taxon>
        <taxon>Gunneridae</taxon>
        <taxon>Pentapetalae</taxon>
        <taxon>rosids</taxon>
        <taxon>fabids</taxon>
        <taxon>Oxalidales</taxon>
        <taxon>Cephalotaceae</taxon>
        <taxon>Cephalotus</taxon>
    </lineage>
</organism>
<dbReference type="Proteomes" id="UP000187406">
    <property type="component" value="Unassembled WGS sequence"/>
</dbReference>
<dbReference type="InParanoid" id="A0A1Q3C1M1"/>
<dbReference type="OrthoDB" id="1745136at2759"/>
<reference evidence="2" key="1">
    <citation type="submission" date="2016-04" db="EMBL/GenBank/DDBJ databases">
        <title>Cephalotus genome sequencing.</title>
        <authorList>
            <person name="Fukushima K."/>
            <person name="Hasebe M."/>
            <person name="Fang X."/>
        </authorList>
    </citation>
    <scope>NUCLEOTIDE SEQUENCE [LARGE SCALE GENOMIC DNA]</scope>
    <source>
        <strain evidence="2">cv. St1</strain>
    </source>
</reference>
<dbReference type="AlphaFoldDB" id="A0A1Q3C1M1"/>
<dbReference type="EMBL" id="BDDD01001184">
    <property type="protein sequence ID" value="GAV74051.1"/>
    <property type="molecule type" value="Genomic_DNA"/>
</dbReference>
<protein>
    <submittedName>
        <fullName evidence="1">Uncharacterized protein</fullName>
    </submittedName>
</protein>
<accession>A0A1Q3C1M1</accession>